<dbReference type="Pfam" id="PF00989">
    <property type="entry name" value="PAS"/>
    <property type="match status" value="1"/>
</dbReference>
<dbReference type="InterPro" id="IPR000014">
    <property type="entry name" value="PAS"/>
</dbReference>
<evidence type="ECO:0000256" key="1">
    <source>
        <dbReference type="ARBA" id="ARBA00022553"/>
    </source>
</evidence>
<dbReference type="InterPro" id="IPR035965">
    <property type="entry name" value="PAS-like_dom_sf"/>
</dbReference>
<dbReference type="SMART" id="SM00387">
    <property type="entry name" value="HATPase_c"/>
    <property type="match status" value="1"/>
</dbReference>
<comment type="caution">
    <text evidence="6">The sequence shown here is derived from an EMBL/GenBank/DDBJ whole genome shotgun (WGS) entry which is preliminary data.</text>
</comment>
<keyword evidence="6" id="KW-0547">Nucleotide-binding</keyword>
<dbReference type="GO" id="GO:0005524">
    <property type="term" value="F:ATP binding"/>
    <property type="evidence" value="ECO:0007669"/>
    <property type="project" value="UniProtKB-KW"/>
</dbReference>
<sequence>MVSRESLSVLVVDDSDFFASMLSDKLETEYEITTTMAQNAADALSEAREQSFDCIVSDYEMPVTSGLELYEMIEEEMEVPFVLLTAQGNEEVASQAITVGIDDYLLKESVMEESLDLLVNRIRNLVEQRRTQRKYEQLVANSPDVIAQLRLDGEIIAANDSMATEFSAPQSELVGQQISAFLPDEIAEGRLDMCKQALALGNAVTFQDSIGVRHFHNIAVPLSAGGDEMVQLVTREMTHQKHNERELEQKTQTLAMINRIVSHDIRNDVQLLMMWAGSLGSHVDDSGQEFVDRIQDTSNHIAEFTTIARDFVESIEGEGDLELEPVDIATVLETEIEKKREAFAEGTVVIENIPSVTVKANELLSSVFGNLLSNAIRHNKADNPEAFVTVEETDTHVRIYVEDNGPGIPDENKETIFEKGTMDADSPGSGVGLFLVSTLVDQYNGQIWVEDSDSSEANAGSVFTVELPKAEPEQ</sequence>
<dbReference type="InterPro" id="IPR003594">
    <property type="entry name" value="HATPase_dom"/>
</dbReference>
<dbReference type="EMBL" id="JBHSZQ010000001">
    <property type="protein sequence ID" value="MFC7124447.1"/>
    <property type="molecule type" value="Genomic_DNA"/>
</dbReference>
<dbReference type="RefSeq" id="WP_267637835.1">
    <property type="nucleotide sequence ID" value="NZ_JAODIY010000010.1"/>
</dbReference>
<dbReference type="InterPro" id="IPR036890">
    <property type="entry name" value="HATPase_C_sf"/>
</dbReference>
<keyword evidence="6" id="KW-0067">ATP-binding</keyword>
<dbReference type="SUPFAM" id="SSF55785">
    <property type="entry name" value="PYP-like sensor domain (PAS domain)"/>
    <property type="match status" value="1"/>
</dbReference>
<dbReference type="Gene3D" id="3.40.50.2300">
    <property type="match status" value="1"/>
</dbReference>
<keyword evidence="1 2" id="KW-0597">Phosphoprotein</keyword>
<dbReference type="PANTHER" id="PTHR43547">
    <property type="entry name" value="TWO-COMPONENT HISTIDINE KINASE"/>
    <property type="match status" value="1"/>
</dbReference>
<feature type="domain" description="Histidine kinase" evidence="3">
    <location>
        <begin position="260"/>
        <end position="471"/>
    </location>
</feature>
<dbReference type="SMART" id="SM00091">
    <property type="entry name" value="PAS"/>
    <property type="match status" value="1"/>
</dbReference>
<dbReference type="PROSITE" id="PS50110">
    <property type="entry name" value="RESPONSE_REGULATORY"/>
    <property type="match status" value="1"/>
</dbReference>
<dbReference type="PROSITE" id="PS50112">
    <property type="entry name" value="PAS"/>
    <property type="match status" value="1"/>
</dbReference>
<proteinExistence type="predicted"/>
<dbReference type="InterPro" id="IPR011006">
    <property type="entry name" value="CheY-like_superfamily"/>
</dbReference>
<dbReference type="PANTHER" id="PTHR43547:SF2">
    <property type="entry name" value="HYBRID SIGNAL TRANSDUCTION HISTIDINE KINASE C"/>
    <property type="match status" value="1"/>
</dbReference>
<dbReference type="Gene3D" id="3.30.565.10">
    <property type="entry name" value="Histidine kinase-like ATPase, C-terminal domain"/>
    <property type="match status" value="1"/>
</dbReference>
<protein>
    <submittedName>
        <fullName evidence="6">ATP-binding protein</fullName>
    </submittedName>
</protein>
<dbReference type="CDD" id="cd00130">
    <property type="entry name" value="PAS"/>
    <property type="match status" value="1"/>
</dbReference>
<dbReference type="PRINTS" id="PR00344">
    <property type="entry name" value="BCTRLSENSOR"/>
</dbReference>
<dbReference type="PROSITE" id="PS50109">
    <property type="entry name" value="HIS_KIN"/>
    <property type="match status" value="1"/>
</dbReference>
<dbReference type="Proteomes" id="UP001596414">
    <property type="component" value="Unassembled WGS sequence"/>
</dbReference>
<organism evidence="6 7">
    <name type="scientific">Halovenus rubra</name>
    <dbReference type="NCBI Taxonomy" id="869890"/>
    <lineage>
        <taxon>Archaea</taxon>
        <taxon>Methanobacteriati</taxon>
        <taxon>Methanobacteriota</taxon>
        <taxon>Stenosarchaea group</taxon>
        <taxon>Halobacteria</taxon>
        <taxon>Halobacteriales</taxon>
        <taxon>Haloarculaceae</taxon>
        <taxon>Halovenus</taxon>
    </lineage>
</organism>
<reference evidence="6 7" key="1">
    <citation type="journal article" date="2014" name="Int. J. Syst. Evol. Microbiol.">
        <title>Complete genome sequence of Corynebacterium casei LMG S-19264T (=DSM 44701T), isolated from a smear-ripened cheese.</title>
        <authorList>
            <consortium name="US DOE Joint Genome Institute (JGI-PGF)"/>
            <person name="Walter F."/>
            <person name="Albersmeier A."/>
            <person name="Kalinowski J."/>
            <person name="Ruckert C."/>
        </authorList>
    </citation>
    <scope>NUCLEOTIDE SEQUENCE [LARGE SCALE GENOMIC DNA]</scope>
    <source>
        <strain evidence="6 7">CGMCC 4.7215</strain>
    </source>
</reference>
<feature type="modified residue" description="4-aspartylphosphate" evidence="2">
    <location>
        <position position="58"/>
    </location>
</feature>
<evidence type="ECO:0000313" key="6">
    <source>
        <dbReference type="EMBL" id="MFC7124447.1"/>
    </source>
</evidence>
<dbReference type="Pfam" id="PF00072">
    <property type="entry name" value="Response_reg"/>
    <property type="match status" value="1"/>
</dbReference>
<dbReference type="SUPFAM" id="SSF55874">
    <property type="entry name" value="ATPase domain of HSP90 chaperone/DNA topoisomerase II/histidine kinase"/>
    <property type="match status" value="1"/>
</dbReference>
<dbReference type="AlphaFoldDB" id="A0ABD5X0B5"/>
<feature type="domain" description="PAS" evidence="5">
    <location>
        <begin position="131"/>
        <end position="185"/>
    </location>
</feature>
<dbReference type="InterPro" id="IPR004358">
    <property type="entry name" value="Sig_transdc_His_kin-like_C"/>
</dbReference>
<dbReference type="InterPro" id="IPR005467">
    <property type="entry name" value="His_kinase_dom"/>
</dbReference>
<dbReference type="SMART" id="SM00448">
    <property type="entry name" value="REC"/>
    <property type="match status" value="1"/>
</dbReference>
<dbReference type="SUPFAM" id="SSF52172">
    <property type="entry name" value="CheY-like"/>
    <property type="match status" value="1"/>
</dbReference>
<evidence type="ECO:0000259" key="4">
    <source>
        <dbReference type="PROSITE" id="PS50110"/>
    </source>
</evidence>
<evidence type="ECO:0000256" key="2">
    <source>
        <dbReference type="PROSITE-ProRule" id="PRU00169"/>
    </source>
</evidence>
<name>A0ABD5X0B5_9EURY</name>
<evidence type="ECO:0000259" key="3">
    <source>
        <dbReference type="PROSITE" id="PS50109"/>
    </source>
</evidence>
<evidence type="ECO:0000313" key="7">
    <source>
        <dbReference type="Proteomes" id="UP001596414"/>
    </source>
</evidence>
<accession>A0ABD5X0B5</accession>
<dbReference type="Pfam" id="PF02518">
    <property type="entry name" value="HATPase_c"/>
    <property type="match status" value="1"/>
</dbReference>
<dbReference type="InterPro" id="IPR001789">
    <property type="entry name" value="Sig_transdc_resp-reg_receiver"/>
</dbReference>
<evidence type="ECO:0000259" key="5">
    <source>
        <dbReference type="PROSITE" id="PS50112"/>
    </source>
</evidence>
<dbReference type="CDD" id="cd00075">
    <property type="entry name" value="HATPase"/>
    <property type="match status" value="1"/>
</dbReference>
<gene>
    <name evidence="6" type="ORF">ACFQJ7_00105</name>
</gene>
<feature type="domain" description="Response regulatory" evidence="4">
    <location>
        <begin position="8"/>
        <end position="122"/>
    </location>
</feature>
<dbReference type="Gene3D" id="3.30.450.20">
    <property type="entry name" value="PAS domain"/>
    <property type="match status" value="1"/>
</dbReference>
<dbReference type="CDD" id="cd00156">
    <property type="entry name" value="REC"/>
    <property type="match status" value="1"/>
</dbReference>
<dbReference type="InterPro" id="IPR013767">
    <property type="entry name" value="PAS_fold"/>
</dbReference>